<evidence type="ECO:0000259" key="5">
    <source>
        <dbReference type="PROSITE" id="PS51184"/>
    </source>
</evidence>
<dbReference type="InterPro" id="IPR045109">
    <property type="entry name" value="LSDs-like"/>
</dbReference>
<dbReference type="GO" id="GO:0000118">
    <property type="term" value="C:histone deacetylase complex"/>
    <property type="evidence" value="ECO:0007669"/>
    <property type="project" value="TreeGrafter"/>
</dbReference>
<dbReference type="Proteomes" id="UP001212997">
    <property type="component" value="Unassembled WGS sequence"/>
</dbReference>
<proteinExistence type="predicted"/>
<feature type="compositionally biased region" description="Low complexity" evidence="4">
    <location>
        <begin position="87"/>
        <end position="104"/>
    </location>
</feature>
<feature type="region of interest" description="Disordered" evidence="4">
    <location>
        <begin position="79"/>
        <end position="151"/>
    </location>
</feature>
<dbReference type="GO" id="GO:0046872">
    <property type="term" value="F:metal ion binding"/>
    <property type="evidence" value="ECO:0007669"/>
    <property type="project" value="UniProtKB-KW"/>
</dbReference>
<feature type="compositionally biased region" description="Low complexity" evidence="4">
    <location>
        <begin position="565"/>
        <end position="575"/>
    </location>
</feature>
<dbReference type="Pfam" id="PF02373">
    <property type="entry name" value="JmjC"/>
    <property type="match status" value="1"/>
</dbReference>
<dbReference type="AlphaFoldDB" id="A0AAD5UXE7"/>
<dbReference type="PANTHER" id="PTHR12549:SF38">
    <property type="entry name" value="JMJC DOMAIN-CONTAINING HISTONE DEMETHYLASE 2, ISOFORM A"/>
    <property type="match status" value="1"/>
</dbReference>
<gene>
    <name evidence="6" type="ORF">NLI96_g8416</name>
</gene>
<feature type="region of interest" description="Disordered" evidence="4">
    <location>
        <begin position="531"/>
        <end position="583"/>
    </location>
</feature>
<evidence type="ECO:0000256" key="2">
    <source>
        <dbReference type="ARBA" id="ARBA00022723"/>
    </source>
</evidence>
<accession>A0AAD5UXE7</accession>
<protein>
    <recommendedName>
        <fullName evidence="5">JmjC domain-containing protein</fullName>
    </recommendedName>
</protein>
<name>A0AAD5UXE7_9APHY</name>
<dbReference type="SMART" id="SM00558">
    <property type="entry name" value="JmjC"/>
    <property type="match status" value="1"/>
</dbReference>
<evidence type="ECO:0000256" key="1">
    <source>
        <dbReference type="ARBA" id="ARBA00004123"/>
    </source>
</evidence>
<keyword evidence="2" id="KW-0479">Metal-binding</keyword>
<dbReference type="SUPFAM" id="SSF51197">
    <property type="entry name" value="Clavaminate synthase-like"/>
    <property type="match status" value="1"/>
</dbReference>
<evidence type="ECO:0000256" key="3">
    <source>
        <dbReference type="ARBA" id="ARBA00023242"/>
    </source>
</evidence>
<comment type="caution">
    <text evidence="6">The sequence shown here is derived from an EMBL/GenBank/DDBJ whole genome shotgun (WGS) entry which is preliminary data.</text>
</comment>
<dbReference type="GO" id="GO:0006357">
    <property type="term" value="P:regulation of transcription by RNA polymerase II"/>
    <property type="evidence" value="ECO:0007669"/>
    <property type="project" value="TreeGrafter"/>
</dbReference>
<evidence type="ECO:0000256" key="4">
    <source>
        <dbReference type="SAM" id="MobiDB-lite"/>
    </source>
</evidence>
<dbReference type="GO" id="GO:0031490">
    <property type="term" value="F:chromatin DNA binding"/>
    <property type="evidence" value="ECO:0007669"/>
    <property type="project" value="TreeGrafter"/>
</dbReference>
<comment type="subcellular location">
    <subcellularLocation>
        <location evidence="1">Nucleus</location>
    </subcellularLocation>
</comment>
<reference evidence="6" key="1">
    <citation type="submission" date="2022-07" db="EMBL/GenBank/DDBJ databases">
        <title>Genome Sequence of Physisporinus lineatus.</title>
        <authorList>
            <person name="Buettner E."/>
        </authorList>
    </citation>
    <scope>NUCLEOTIDE SEQUENCE</scope>
    <source>
        <strain evidence="6">VT162</strain>
    </source>
</reference>
<dbReference type="PROSITE" id="PS51184">
    <property type="entry name" value="JMJC"/>
    <property type="match status" value="1"/>
</dbReference>
<dbReference type="GO" id="GO:0032454">
    <property type="term" value="F:histone H3K9 demethylase activity"/>
    <property type="evidence" value="ECO:0007669"/>
    <property type="project" value="InterPro"/>
</dbReference>
<dbReference type="PANTHER" id="PTHR12549">
    <property type="entry name" value="JMJC DOMAIN-CONTAINING HISTONE DEMETHYLATION PROTEIN"/>
    <property type="match status" value="1"/>
</dbReference>
<sequence>MNGLHDQGHKRTSINELLNPVASAPSTHIDQHQQYSSNQLPGLSASAYLPTSHQQHVAAPPAYPQQIHPQGSSFSLRAASWDHRSQETISSRSQESSPPSSCRYAPPPPPVNSHPVYPEQYSRPARQPDEPSNYTIDVPPWPNSHEPPHTIPYPHPVVAPIYTDERTVGQSAEKASSRLAARGPMPPPMQHLPPQHRVQTHAYYPAPVAFAAIPVMPAPPPPKRPIEVVDDEPTANKAKKSRTKAKPASEAPSTSSRRGYNAKKRSEAAQIAAQNALVPMLSFAHMPIQDKGKDKAPDGTAVAPEVIPQFHPELQFARCMSNRYRSEEFPRCVSCTRRWAGDTCRFQGIRFFLKDDKRNIVGISFVESYKPDGPSMNFPHQWNIPLKDEHIRRVKRTVALALLPVLKQELEHLQKSEVIRRPRESEVRATCECFEQVRELTTDRVGADEAEIAALQARREKHAHVNPFFLSCTRRNEHRARDFSPMSRFSKDELSQAISEMDALLSLPDQDPIPKISDEVDPALEEVETNGINGHASSSGSNDVGSSPSRVNGDAPDSAVPRDPSSFSSPSGSTSLVRVTTSASPIPSHPVRYFTDAELTEDLFRQVWVTGDPLVVTGLLPRFKLQWTPEYFRSKYSAQSCLILECQTDRNNRVTVGEFFSWFGNYEGRHDCWKLKDWPPSADFKSSFPELYEDFNQATPIPNYVRRDGVLNIASHFPSNTVSPDLGPKMYNAMAKHARRRPGSAAWDLFRSEDSPKIRKFLKKKFKGQYQHDPIHSQQFYLDTQLRKELYDDYGVQSSRIYQKPGEAIFIPAGSAHQVCNLADCIKVACDFVSPEHIDRCEMLTREFREQNQSMAWKEDVLQLRTMMWFAWLSCCRQEKESQN</sequence>
<feature type="region of interest" description="Disordered" evidence="4">
    <location>
        <begin position="221"/>
        <end position="268"/>
    </location>
</feature>
<dbReference type="Gene3D" id="2.60.120.650">
    <property type="entry name" value="Cupin"/>
    <property type="match status" value="2"/>
</dbReference>
<dbReference type="GO" id="GO:0000785">
    <property type="term" value="C:chromatin"/>
    <property type="evidence" value="ECO:0007669"/>
    <property type="project" value="TreeGrafter"/>
</dbReference>
<keyword evidence="7" id="KW-1185">Reference proteome</keyword>
<keyword evidence="3" id="KW-0539">Nucleus</keyword>
<dbReference type="InterPro" id="IPR003347">
    <property type="entry name" value="JmjC_dom"/>
</dbReference>
<feature type="domain" description="JmjC" evidence="5">
    <location>
        <begin position="645"/>
        <end position="849"/>
    </location>
</feature>
<dbReference type="GO" id="GO:0003712">
    <property type="term" value="F:transcription coregulator activity"/>
    <property type="evidence" value="ECO:0007669"/>
    <property type="project" value="TreeGrafter"/>
</dbReference>
<dbReference type="EMBL" id="JANAWD010000380">
    <property type="protein sequence ID" value="KAJ3480361.1"/>
    <property type="molecule type" value="Genomic_DNA"/>
</dbReference>
<organism evidence="6 7">
    <name type="scientific">Meripilus lineatus</name>
    <dbReference type="NCBI Taxonomy" id="2056292"/>
    <lineage>
        <taxon>Eukaryota</taxon>
        <taxon>Fungi</taxon>
        <taxon>Dikarya</taxon>
        <taxon>Basidiomycota</taxon>
        <taxon>Agaricomycotina</taxon>
        <taxon>Agaricomycetes</taxon>
        <taxon>Polyporales</taxon>
        <taxon>Meripilaceae</taxon>
        <taxon>Meripilus</taxon>
    </lineage>
</organism>
<feature type="compositionally biased region" description="Low complexity" evidence="4">
    <location>
        <begin position="537"/>
        <end position="549"/>
    </location>
</feature>
<evidence type="ECO:0000313" key="6">
    <source>
        <dbReference type="EMBL" id="KAJ3480361.1"/>
    </source>
</evidence>
<evidence type="ECO:0000313" key="7">
    <source>
        <dbReference type="Proteomes" id="UP001212997"/>
    </source>
</evidence>